<dbReference type="Pfam" id="PF00565">
    <property type="entry name" value="SNase"/>
    <property type="match status" value="1"/>
</dbReference>
<dbReference type="InterPro" id="IPR002071">
    <property type="entry name" value="Thermonucl_AS"/>
</dbReference>
<dbReference type="InterPro" id="IPR006311">
    <property type="entry name" value="TAT_signal"/>
</dbReference>
<evidence type="ECO:0000313" key="4">
    <source>
        <dbReference type="Proteomes" id="UP001596395"/>
    </source>
</evidence>
<reference evidence="3 4" key="1">
    <citation type="journal article" date="2019" name="Int. J. Syst. Evol. Microbiol.">
        <title>The Global Catalogue of Microorganisms (GCM) 10K type strain sequencing project: providing services to taxonomists for standard genome sequencing and annotation.</title>
        <authorList>
            <consortium name="The Broad Institute Genomics Platform"/>
            <consortium name="The Broad Institute Genome Sequencing Center for Infectious Disease"/>
            <person name="Wu L."/>
            <person name="Ma J."/>
        </authorList>
    </citation>
    <scope>NUCLEOTIDE SEQUENCE [LARGE SCALE GENOMIC DNA]</scope>
    <source>
        <strain evidence="3 4">GX26</strain>
    </source>
</reference>
<accession>A0ABD5VG99</accession>
<dbReference type="InterPro" id="IPR036415">
    <property type="entry name" value="Lamin_tail_dom_sf"/>
</dbReference>
<dbReference type="Pfam" id="PF00932">
    <property type="entry name" value="LTD"/>
    <property type="match status" value="2"/>
</dbReference>
<dbReference type="Gene3D" id="3.40.50.880">
    <property type="match status" value="1"/>
</dbReference>
<dbReference type="InterPro" id="IPR016071">
    <property type="entry name" value="Staphylococal_nuclease_OB-fold"/>
</dbReference>
<dbReference type="PROSITE" id="PS01123">
    <property type="entry name" value="TNASE_1"/>
    <property type="match status" value="1"/>
</dbReference>
<dbReference type="PROSITE" id="PS51841">
    <property type="entry name" value="LTD"/>
    <property type="match status" value="2"/>
</dbReference>
<feature type="domain" description="LTD" evidence="2">
    <location>
        <begin position="692"/>
        <end position="811"/>
    </location>
</feature>
<dbReference type="RefSeq" id="WP_336351388.1">
    <property type="nucleotide sequence ID" value="NZ_JAZAQL010000003.1"/>
</dbReference>
<organism evidence="3 4">
    <name type="scientific">Halorubellus litoreus</name>
    <dbReference type="NCBI Taxonomy" id="755308"/>
    <lineage>
        <taxon>Archaea</taxon>
        <taxon>Methanobacteriati</taxon>
        <taxon>Methanobacteriota</taxon>
        <taxon>Stenosarchaea group</taxon>
        <taxon>Halobacteria</taxon>
        <taxon>Halobacteriales</taxon>
        <taxon>Halorubellaceae</taxon>
        <taxon>Halorubellus</taxon>
    </lineage>
</organism>
<name>A0ABD5VG99_9EURY</name>
<comment type="caution">
    <text evidence="3">The sequence shown here is derived from an EMBL/GenBank/DDBJ whole genome shotgun (WGS) entry which is preliminary data.</text>
</comment>
<dbReference type="SUPFAM" id="SSF50199">
    <property type="entry name" value="Staphylococcal nuclease"/>
    <property type="match status" value="1"/>
</dbReference>
<sequence length="929" mass="98384">MRRRTFLASLSGTATTLGLTGALGSQPAAAASGTVDFLEFDSSASLLDANRNLLTDDALVAVKAEASAFNVDDDGNGDAVDYGSTDIPLVAVDERSGGGAVVGFGAELVSDGANFQSGNEEFLLNVWDAYLGGSGTVLYDEGHDQYDTLTTFSNMANYAETQESYAVSATSTLADDLSTADAVWITSPSAAFTASEQSALKDFVDDGGVAFVHDTADYSNFDETQNLNDLANGLDLAFRFNDDQVLDTESNTNGTSYRVQTTRFDATFDFFADRKGMEIDPNANHVVDVKDVTDGDTVDIEFDSGRRENIRVLGLDTPEKEQYQQYERTQEWEGLESLTYLADWGANATDWAKGELSGKTVEIAFDDAEPGIFDQFDRLLAYIYYDGTGDGTRSEFYNLRTVQNGYARVYSSSFSKHDAFMSAESQAQADAVNVWGASDPDASDPIRNRDADDLFFPTAASVRTSSGAIDASRVPVVAESEATQTGSPSVTYSDVPLAGLDEPNNVALVGAPLVDESYEQAEDYAVDTSTYENFVFTANLANYLGSKSGKVVVDGGHGQFSAGYALSAEETAYFQRFLEGVDTDYDQVNDVTSTNLADAKAVVVSSPPQAFTSSELDALSSFAANGGAVVLVGGSETTATARSNLHEVASALGSDLRLSDDQVEDATNNVNSDATVPTTTRFDTSFPLFSALETSGGSTGTGDVDLVKVHADAEGTESENLNDEYVVFENVGDAAVDLTNYEVSDAADNTYVFSEFSLDAGAQVTLHTGSGTDTSTDVYWGESGGVWNNTGDTVTVVDDAGSTVLSVTYEDDGFDDTGDDGGTSPSGMAITNVSEDGATLNDEYVVVENGGSSAVDMSGWTLSDAAGYTYQFPSGFTLDVNSTVKVHTGKGTDTSTDLYWGYESAVWNNGGDTATLTDDAGTTVDTYSY</sequence>
<dbReference type="PROSITE" id="PS51318">
    <property type="entry name" value="TAT"/>
    <property type="match status" value="1"/>
</dbReference>
<protein>
    <submittedName>
        <fullName evidence="3">Lamin tail domain-containing protein</fullName>
    </submittedName>
</protein>
<gene>
    <name evidence="3" type="ORF">ACFQGB_16365</name>
</gene>
<dbReference type="EMBL" id="JBHSXN010000003">
    <property type="protein sequence ID" value="MFC6954439.1"/>
    <property type="molecule type" value="Genomic_DNA"/>
</dbReference>
<dbReference type="AlphaFoldDB" id="A0ABD5VG99"/>
<feature type="domain" description="TNase-like" evidence="1">
    <location>
        <begin position="283"/>
        <end position="437"/>
    </location>
</feature>
<evidence type="ECO:0000259" key="1">
    <source>
        <dbReference type="PROSITE" id="PS50830"/>
    </source>
</evidence>
<feature type="domain" description="LTD" evidence="2">
    <location>
        <begin position="824"/>
        <end position="929"/>
    </location>
</feature>
<proteinExistence type="predicted"/>
<dbReference type="Gene3D" id="2.60.40.1260">
    <property type="entry name" value="Lamin Tail domain"/>
    <property type="match status" value="2"/>
</dbReference>
<keyword evidence="4" id="KW-1185">Reference proteome</keyword>
<dbReference type="InterPro" id="IPR035437">
    <property type="entry name" value="SNase_OB-fold_sf"/>
</dbReference>
<dbReference type="Proteomes" id="UP001596395">
    <property type="component" value="Unassembled WGS sequence"/>
</dbReference>
<evidence type="ECO:0000313" key="3">
    <source>
        <dbReference type="EMBL" id="MFC6954439.1"/>
    </source>
</evidence>
<dbReference type="SUPFAM" id="SSF52317">
    <property type="entry name" value="Class I glutamine amidotransferase-like"/>
    <property type="match status" value="2"/>
</dbReference>
<dbReference type="InterPro" id="IPR001322">
    <property type="entry name" value="Lamin_tail_dom"/>
</dbReference>
<dbReference type="PROSITE" id="PS50830">
    <property type="entry name" value="TNASE_3"/>
    <property type="match status" value="1"/>
</dbReference>
<dbReference type="SMART" id="SM00318">
    <property type="entry name" value="SNc"/>
    <property type="match status" value="1"/>
</dbReference>
<dbReference type="SUPFAM" id="SSF74853">
    <property type="entry name" value="Lamin A/C globular tail domain"/>
    <property type="match status" value="2"/>
</dbReference>
<dbReference type="Gene3D" id="2.40.50.90">
    <property type="match status" value="1"/>
</dbReference>
<evidence type="ECO:0000259" key="2">
    <source>
        <dbReference type="PROSITE" id="PS51841"/>
    </source>
</evidence>
<dbReference type="InterPro" id="IPR029062">
    <property type="entry name" value="Class_I_gatase-like"/>
</dbReference>